<dbReference type="Proteomes" id="UP000641137">
    <property type="component" value="Unassembled WGS sequence"/>
</dbReference>
<evidence type="ECO:0000256" key="3">
    <source>
        <dbReference type="ARBA" id="ARBA00023002"/>
    </source>
</evidence>
<protein>
    <submittedName>
        <fullName evidence="5">FAD-linked oxidase</fullName>
    </submittedName>
</protein>
<keyword evidence="2" id="KW-0285">Flavoprotein</keyword>
<dbReference type="PROSITE" id="PS51387">
    <property type="entry name" value="FAD_PCMH"/>
    <property type="match status" value="1"/>
</dbReference>
<reference evidence="5" key="2">
    <citation type="submission" date="2020-09" db="EMBL/GenBank/DDBJ databases">
        <authorList>
            <person name="Sun Q."/>
            <person name="Kim S."/>
        </authorList>
    </citation>
    <scope>NUCLEOTIDE SEQUENCE</scope>
    <source>
        <strain evidence="5">KCTC 42097</strain>
    </source>
</reference>
<comment type="similarity">
    <text evidence="1">Belongs to the oxygen-dependent FAD-linked oxidoreductase family.</text>
</comment>
<dbReference type="InterPro" id="IPR016166">
    <property type="entry name" value="FAD-bd_PCMH"/>
</dbReference>
<keyword evidence="6" id="KW-1185">Reference proteome</keyword>
<dbReference type="InterPro" id="IPR050432">
    <property type="entry name" value="FAD-linked_Oxidoreductases_BP"/>
</dbReference>
<accession>A0A8J3DK33</accession>
<evidence type="ECO:0000259" key="4">
    <source>
        <dbReference type="PROSITE" id="PS51387"/>
    </source>
</evidence>
<keyword evidence="3" id="KW-0560">Oxidoreductase</keyword>
<proteinExistence type="inferred from homology"/>
<name>A0A8J3DK33_9HYPH</name>
<sequence>MAEIYPSFGRTVRAGTHALTLGAALDELRQGSTSLLPYGNGRTYGDSCQNADGALVDMSGHASILDFDAQTGVLEAESGVMLGDIIAHGRPHGWFPPVLPGTQFVTLGGAIANDVHGKNHHRRGSFGAHVLSFDLARSGGEMLHCSPTENAHLFAATIGGMGLTGIILSARIQLMQVASVDIEEQVKPFPSLGHYFDMAEDGDIENEYAVAWLDQMATGARAGRGVLLLGNHSARDASPAGVGRRPLTVPFQPPLTILNKPFLTLFNLAYRAAKMRRKEISLTPYQSYFFPLDAVSNWNRLYGPAGLFQHQSVIPEPVAREIVPALLSASHAAGQGSFLTVLKRFGTAGSPGIISFPRPGYTLTLDFPNRGAATLALLERLDAITMEAGGAVNPYKDARMSAAVFKASFPRWQELEVWRDARFVSDFWKRTVLRVSGSA</sequence>
<feature type="domain" description="FAD-binding PCMH-type" evidence="4">
    <location>
        <begin position="5"/>
        <end position="177"/>
    </location>
</feature>
<organism evidence="5 6">
    <name type="scientific">Limoniibacter endophyticus</name>
    <dbReference type="NCBI Taxonomy" id="1565040"/>
    <lineage>
        <taxon>Bacteria</taxon>
        <taxon>Pseudomonadati</taxon>
        <taxon>Pseudomonadota</taxon>
        <taxon>Alphaproteobacteria</taxon>
        <taxon>Hyphomicrobiales</taxon>
        <taxon>Bartonellaceae</taxon>
        <taxon>Limoniibacter</taxon>
    </lineage>
</organism>
<dbReference type="InterPro" id="IPR016169">
    <property type="entry name" value="FAD-bd_PCMH_sub2"/>
</dbReference>
<dbReference type="EMBL" id="BMZO01000008">
    <property type="protein sequence ID" value="GHC75459.1"/>
    <property type="molecule type" value="Genomic_DNA"/>
</dbReference>
<gene>
    <name evidence="5" type="ORF">GCM10010136_25410</name>
</gene>
<dbReference type="AlphaFoldDB" id="A0A8J3DK33"/>
<evidence type="ECO:0000256" key="2">
    <source>
        <dbReference type="ARBA" id="ARBA00022827"/>
    </source>
</evidence>
<evidence type="ECO:0000256" key="1">
    <source>
        <dbReference type="ARBA" id="ARBA00005466"/>
    </source>
</evidence>
<reference evidence="5" key="1">
    <citation type="journal article" date="2014" name="Int. J. Syst. Evol. Microbiol.">
        <title>Complete genome sequence of Corynebacterium casei LMG S-19264T (=DSM 44701T), isolated from a smear-ripened cheese.</title>
        <authorList>
            <consortium name="US DOE Joint Genome Institute (JGI-PGF)"/>
            <person name="Walter F."/>
            <person name="Albersmeier A."/>
            <person name="Kalinowski J."/>
            <person name="Ruckert C."/>
        </authorList>
    </citation>
    <scope>NUCLEOTIDE SEQUENCE</scope>
    <source>
        <strain evidence="5">KCTC 42097</strain>
    </source>
</reference>
<dbReference type="GO" id="GO:0071949">
    <property type="term" value="F:FAD binding"/>
    <property type="evidence" value="ECO:0007669"/>
    <property type="project" value="InterPro"/>
</dbReference>
<dbReference type="Pfam" id="PF01565">
    <property type="entry name" value="FAD_binding_4"/>
    <property type="match status" value="1"/>
</dbReference>
<dbReference type="PANTHER" id="PTHR13878:SF53">
    <property type="entry name" value="CYTOKININ DEHYDROGENASE 6"/>
    <property type="match status" value="1"/>
</dbReference>
<comment type="caution">
    <text evidence="5">The sequence shown here is derived from an EMBL/GenBank/DDBJ whole genome shotgun (WGS) entry which is preliminary data.</text>
</comment>
<dbReference type="InterPro" id="IPR006094">
    <property type="entry name" value="Oxid_FAD_bind_N"/>
</dbReference>
<dbReference type="Gene3D" id="3.30.465.10">
    <property type="match status" value="1"/>
</dbReference>
<dbReference type="SUPFAM" id="SSF56176">
    <property type="entry name" value="FAD-binding/transporter-associated domain-like"/>
    <property type="match status" value="1"/>
</dbReference>
<evidence type="ECO:0000313" key="5">
    <source>
        <dbReference type="EMBL" id="GHC75459.1"/>
    </source>
</evidence>
<keyword evidence="2" id="KW-0274">FAD</keyword>
<dbReference type="GO" id="GO:0016491">
    <property type="term" value="F:oxidoreductase activity"/>
    <property type="evidence" value="ECO:0007669"/>
    <property type="project" value="UniProtKB-KW"/>
</dbReference>
<dbReference type="RefSeq" id="WP_189490731.1">
    <property type="nucleotide sequence ID" value="NZ_BMZO01000008.1"/>
</dbReference>
<dbReference type="PANTHER" id="PTHR13878">
    <property type="entry name" value="GULONOLACTONE OXIDASE"/>
    <property type="match status" value="1"/>
</dbReference>
<dbReference type="InterPro" id="IPR036318">
    <property type="entry name" value="FAD-bd_PCMH-like_sf"/>
</dbReference>
<evidence type="ECO:0000313" key="6">
    <source>
        <dbReference type="Proteomes" id="UP000641137"/>
    </source>
</evidence>